<evidence type="ECO:0000259" key="2">
    <source>
        <dbReference type="PROSITE" id="PS51898"/>
    </source>
</evidence>
<dbReference type="InterPro" id="IPR011010">
    <property type="entry name" value="DNA_brk_join_enz"/>
</dbReference>
<dbReference type="InterPro" id="IPR013762">
    <property type="entry name" value="Integrase-like_cat_sf"/>
</dbReference>
<dbReference type="Pfam" id="PF00589">
    <property type="entry name" value="Phage_integrase"/>
    <property type="match status" value="1"/>
</dbReference>
<gene>
    <name evidence="3" type="ORF">IAD41_05190</name>
</gene>
<dbReference type="SUPFAM" id="SSF56349">
    <property type="entry name" value="DNA breaking-rejoining enzymes"/>
    <property type="match status" value="1"/>
</dbReference>
<dbReference type="InterPro" id="IPR050090">
    <property type="entry name" value="Tyrosine_recombinase_XerCD"/>
</dbReference>
<reference evidence="3" key="1">
    <citation type="submission" date="2020-10" db="EMBL/GenBank/DDBJ databases">
        <authorList>
            <person name="Gilroy R."/>
        </authorList>
    </citation>
    <scope>NUCLEOTIDE SEQUENCE</scope>
    <source>
        <strain evidence="3">CHK152-2994</strain>
    </source>
</reference>
<dbReference type="AlphaFoldDB" id="A0A9D1FWF9"/>
<proteinExistence type="predicted"/>
<organism evidence="3 4">
    <name type="scientific">Candidatus Scatenecus faecavium</name>
    <dbReference type="NCBI Taxonomy" id="2840915"/>
    <lineage>
        <taxon>Bacteria</taxon>
        <taxon>Candidatus Scatenecus</taxon>
    </lineage>
</organism>
<evidence type="ECO:0000313" key="4">
    <source>
        <dbReference type="Proteomes" id="UP000824139"/>
    </source>
</evidence>
<evidence type="ECO:0000313" key="3">
    <source>
        <dbReference type="EMBL" id="HIS82984.1"/>
    </source>
</evidence>
<comment type="caution">
    <text evidence="3">The sequence shown here is derived from an EMBL/GenBank/DDBJ whole genome shotgun (WGS) entry which is preliminary data.</text>
</comment>
<dbReference type="Gene3D" id="1.10.443.10">
    <property type="entry name" value="Intergrase catalytic core"/>
    <property type="match status" value="1"/>
</dbReference>
<sequence length="180" mass="20818">MNTVEPIRDKNLIRKIEGILAEQGTRNLLLFTLGTNSGLRISDILKLTVADVKDKSHIEIREQKTGKLKKFPINSKLRNILDSYIVDKADTDYLFRSKKQGRLCREQAYRIINQACRKAGIKDAIGTHTLRKTFGYWAYQQFKDVVMLQKIFNHSSPSTTLIYIGISQDNIDEVYYNFEI</sequence>
<dbReference type="GO" id="GO:0015074">
    <property type="term" value="P:DNA integration"/>
    <property type="evidence" value="ECO:0007669"/>
    <property type="project" value="InterPro"/>
</dbReference>
<feature type="domain" description="Tyr recombinase" evidence="2">
    <location>
        <begin position="1"/>
        <end position="176"/>
    </location>
</feature>
<evidence type="ECO:0000256" key="1">
    <source>
        <dbReference type="ARBA" id="ARBA00023172"/>
    </source>
</evidence>
<keyword evidence="1" id="KW-0233">DNA recombination</keyword>
<dbReference type="PANTHER" id="PTHR30349">
    <property type="entry name" value="PHAGE INTEGRASE-RELATED"/>
    <property type="match status" value="1"/>
</dbReference>
<dbReference type="CDD" id="cd01192">
    <property type="entry name" value="INT_C_like_3"/>
    <property type="match status" value="1"/>
</dbReference>
<name>A0A9D1FWF9_9BACT</name>
<dbReference type="InterPro" id="IPR002104">
    <property type="entry name" value="Integrase_catalytic"/>
</dbReference>
<reference evidence="3" key="2">
    <citation type="journal article" date="2021" name="PeerJ">
        <title>Extensive microbial diversity within the chicken gut microbiome revealed by metagenomics and culture.</title>
        <authorList>
            <person name="Gilroy R."/>
            <person name="Ravi A."/>
            <person name="Getino M."/>
            <person name="Pursley I."/>
            <person name="Horton D.L."/>
            <person name="Alikhan N.F."/>
            <person name="Baker D."/>
            <person name="Gharbi K."/>
            <person name="Hall N."/>
            <person name="Watson M."/>
            <person name="Adriaenssens E.M."/>
            <person name="Foster-Nyarko E."/>
            <person name="Jarju S."/>
            <person name="Secka A."/>
            <person name="Antonio M."/>
            <person name="Oren A."/>
            <person name="Chaudhuri R.R."/>
            <person name="La Ragione R."/>
            <person name="Hildebrand F."/>
            <person name="Pallen M.J."/>
        </authorList>
    </citation>
    <scope>NUCLEOTIDE SEQUENCE</scope>
    <source>
        <strain evidence="3">CHK152-2994</strain>
    </source>
</reference>
<protein>
    <submittedName>
        <fullName evidence="3">Site-specific integrase</fullName>
    </submittedName>
</protein>
<accession>A0A9D1FWF9</accession>
<dbReference type="EMBL" id="DVJO01000111">
    <property type="protein sequence ID" value="HIS82984.1"/>
    <property type="molecule type" value="Genomic_DNA"/>
</dbReference>
<dbReference type="Proteomes" id="UP000824139">
    <property type="component" value="Unassembled WGS sequence"/>
</dbReference>
<dbReference type="GO" id="GO:0003677">
    <property type="term" value="F:DNA binding"/>
    <property type="evidence" value="ECO:0007669"/>
    <property type="project" value="InterPro"/>
</dbReference>
<dbReference type="PROSITE" id="PS51898">
    <property type="entry name" value="TYR_RECOMBINASE"/>
    <property type="match status" value="1"/>
</dbReference>
<dbReference type="GO" id="GO:0006310">
    <property type="term" value="P:DNA recombination"/>
    <property type="evidence" value="ECO:0007669"/>
    <property type="project" value="UniProtKB-KW"/>
</dbReference>
<dbReference type="PANTHER" id="PTHR30349:SF82">
    <property type="entry name" value="INTEGRASE_RECOMBINASE YOEC-RELATED"/>
    <property type="match status" value="1"/>
</dbReference>